<dbReference type="AlphaFoldDB" id="A0A1I2IES2"/>
<dbReference type="RefSeq" id="WP_200769509.1">
    <property type="nucleotide sequence ID" value="NZ_FOOC01000003.1"/>
</dbReference>
<evidence type="ECO:0000256" key="1">
    <source>
        <dbReference type="SAM" id="Phobius"/>
    </source>
</evidence>
<name>A0A1I2IES2_9GAMM</name>
<proteinExistence type="predicted"/>
<keyword evidence="1" id="KW-0812">Transmembrane</keyword>
<dbReference type="Proteomes" id="UP000199771">
    <property type="component" value="Unassembled WGS sequence"/>
</dbReference>
<keyword evidence="1" id="KW-1133">Transmembrane helix</keyword>
<keyword evidence="3" id="KW-1185">Reference proteome</keyword>
<evidence type="ECO:0000313" key="2">
    <source>
        <dbReference type="EMBL" id="SFF39041.1"/>
    </source>
</evidence>
<dbReference type="EMBL" id="FOOC01000003">
    <property type="protein sequence ID" value="SFF39041.1"/>
    <property type="molecule type" value="Genomic_DNA"/>
</dbReference>
<evidence type="ECO:0000313" key="3">
    <source>
        <dbReference type="Proteomes" id="UP000199771"/>
    </source>
</evidence>
<organism evidence="2 3">
    <name type="scientific">Fontimonas thermophila</name>
    <dbReference type="NCBI Taxonomy" id="1076937"/>
    <lineage>
        <taxon>Bacteria</taxon>
        <taxon>Pseudomonadati</taxon>
        <taxon>Pseudomonadota</taxon>
        <taxon>Gammaproteobacteria</taxon>
        <taxon>Nevskiales</taxon>
        <taxon>Nevskiaceae</taxon>
        <taxon>Fontimonas</taxon>
    </lineage>
</organism>
<feature type="transmembrane region" description="Helical" evidence="1">
    <location>
        <begin position="20"/>
        <end position="44"/>
    </location>
</feature>
<reference evidence="2 3" key="1">
    <citation type="submission" date="2016-10" db="EMBL/GenBank/DDBJ databases">
        <authorList>
            <person name="de Groot N.N."/>
        </authorList>
    </citation>
    <scope>NUCLEOTIDE SEQUENCE [LARGE SCALE GENOMIC DNA]</scope>
    <source>
        <strain evidence="2 3">DSM 23609</strain>
    </source>
</reference>
<sequence length="48" mass="5712">MKRSLVRDPPHRRWARFAQLGFWFFLIKGLLWLLVPLLAAWLGYQGVS</sequence>
<dbReference type="STRING" id="1076937.SAMN04488120_103149"/>
<gene>
    <name evidence="2" type="ORF">SAMN04488120_103149</name>
</gene>
<protein>
    <submittedName>
        <fullName evidence="2">Uncharacterized protein</fullName>
    </submittedName>
</protein>
<keyword evidence="1" id="KW-0472">Membrane</keyword>
<accession>A0A1I2IES2</accession>